<dbReference type="AlphaFoldDB" id="A0A068S5M8"/>
<proteinExistence type="inferred from homology"/>
<dbReference type="SMART" id="SM00175">
    <property type="entry name" value="RAB"/>
    <property type="match status" value="1"/>
</dbReference>
<dbReference type="GO" id="GO:0055091">
    <property type="term" value="P:phospholipid homeostasis"/>
    <property type="evidence" value="ECO:0007669"/>
    <property type="project" value="EnsemblFungi"/>
</dbReference>
<gene>
    <name evidence="18" type="ORF">LCOR_08496.1</name>
</gene>
<dbReference type="InterPro" id="IPR021181">
    <property type="entry name" value="Miro"/>
</dbReference>
<dbReference type="InterPro" id="IPR018247">
    <property type="entry name" value="EF_Hand_1_Ca_BS"/>
</dbReference>
<name>A0A068S5M8_9FUNG</name>
<dbReference type="InterPro" id="IPR013566">
    <property type="entry name" value="EF_hand_assoc_1"/>
</dbReference>
<dbReference type="GO" id="GO:0000001">
    <property type="term" value="P:mitochondrion inheritance"/>
    <property type="evidence" value="ECO:0007669"/>
    <property type="project" value="EnsemblFungi"/>
</dbReference>
<evidence type="ECO:0000256" key="1">
    <source>
        <dbReference type="ARBA" id="ARBA00003481"/>
    </source>
</evidence>
<evidence type="ECO:0000256" key="11">
    <source>
        <dbReference type="ARBA" id="ARBA00022989"/>
    </source>
</evidence>
<dbReference type="GO" id="GO:0005525">
    <property type="term" value="F:GTP binding"/>
    <property type="evidence" value="ECO:0007669"/>
    <property type="project" value="UniProtKB-KW"/>
</dbReference>
<dbReference type="CDD" id="cd01893">
    <property type="entry name" value="Miro1"/>
    <property type="match status" value="1"/>
</dbReference>
<dbReference type="Pfam" id="PF13202">
    <property type="entry name" value="EF-hand_5"/>
    <property type="match status" value="1"/>
</dbReference>
<dbReference type="SUPFAM" id="SSF47473">
    <property type="entry name" value="EF-hand"/>
    <property type="match status" value="1"/>
</dbReference>
<dbReference type="EC" id="3.6.5.-" evidence="15"/>
<keyword evidence="10 15" id="KW-0106">Calcium</keyword>
<dbReference type="CDD" id="cd01892">
    <property type="entry name" value="Miro2"/>
    <property type="match status" value="1"/>
</dbReference>
<feature type="domain" description="Miro" evidence="17">
    <location>
        <begin position="2"/>
        <end position="170"/>
    </location>
</feature>
<dbReference type="InterPro" id="IPR027417">
    <property type="entry name" value="P-loop_NTPase"/>
</dbReference>
<evidence type="ECO:0000256" key="7">
    <source>
        <dbReference type="ARBA" id="ARBA00022741"/>
    </source>
</evidence>
<dbReference type="SMART" id="SM00174">
    <property type="entry name" value="RHO"/>
    <property type="match status" value="1"/>
</dbReference>
<keyword evidence="12 15" id="KW-0496">Mitochondrion</keyword>
<dbReference type="SMART" id="SM00054">
    <property type="entry name" value="EFh"/>
    <property type="match status" value="2"/>
</dbReference>
<dbReference type="GO" id="GO:0005509">
    <property type="term" value="F:calcium ion binding"/>
    <property type="evidence" value="ECO:0007669"/>
    <property type="project" value="EnsemblFungi"/>
</dbReference>
<dbReference type="Gene3D" id="3.40.50.300">
    <property type="entry name" value="P-loop containing nucleotide triphosphate hydrolases"/>
    <property type="match status" value="2"/>
</dbReference>
<dbReference type="InterPro" id="IPR052266">
    <property type="entry name" value="Miro-EF-hand_domain"/>
</dbReference>
<dbReference type="GO" id="GO:0003924">
    <property type="term" value="F:GTPase activity"/>
    <property type="evidence" value="ECO:0007669"/>
    <property type="project" value="EnsemblFungi"/>
</dbReference>
<dbReference type="PANTHER" id="PTHR46819">
    <property type="entry name" value="EF-HAND CALCIUM-BINDING DOMAIN-CONTAINING PROTEIN 7"/>
    <property type="match status" value="1"/>
</dbReference>
<evidence type="ECO:0000256" key="6">
    <source>
        <dbReference type="ARBA" id="ARBA00022737"/>
    </source>
</evidence>
<dbReference type="PROSITE" id="PS00018">
    <property type="entry name" value="EF_HAND_1"/>
    <property type="match status" value="2"/>
</dbReference>
<evidence type="ECO:0000256" key="3">
    <source>
        <dbReference type="ARBA" id="ARBA00007981"/>
    </source>
</evidence>
<keyword evidence="13 15" id="KW-0342">GTP-binding</keyword>
<evidence type="ECO:0000256" key="12">
    <source>
        <dbReference type="ARBA" id="ARBA00023128"/>
    </source>
</evidence>
<dbReference type="Pfam" id="PF08355">
    <property type="entry name" value="EF_assoc_1"/>
    <property type="match status" value="1"/>
</dbReference>
<dbReference type="FunFam" id="1.10.238.10:FF:000011">
    <property type="entry name" value="Mitochondrial Rho GTPase"/>
    <property type="match status" value="1"/>
</dbReference>
<dbReference type="PROSITE" id="PS51419">
    <property type="entry name" value="RAB"/>
    <property type="match status" value="1"/>
</dbReference>
<dbReference type="GO" id="GO:1990456">
    <property type="term" value="P:mitochondrion-endoplasmic reticulum membrane tethering"/>
    <property type="evidence" value="ECO:0007669"/>
    <property type="project" value="EnsemblFungi"/>
</dbReference>
<evidence type="ECO:0000256" key="15">
    <source>
        <dbReference type="PIRNR" id="PIRNR037488"/>
    </source>
</evidence>
<dbReference type="PROSITE" id="PS51421">
    <property type="entry name" value="RAS"/>
    <property type="match status" value="1"/>
</dbReference>
<keyword evidence="7 15" id="KW-0547">Nucleotide-binding</keyword>
<evidence type="ECO:0000256" key="2">
    <source>
        <dbReference type="ARBA" id="ARBA00004200"/>
    </source>
</evidence>
<evidence type="ECO:0000259" key="16">
    <source>
        <dbReference type="PROSITE" id="PS50222"/>
    </source>
</evidence>
<comment type="similarity">
    <text evidence="3 15">Belongs to the mitochondrial Rho GTPase family.</text>
</comment>
<evidence type="ECO:0000256" key="14">
    <source>
        <dbReference type="ARBA" id="ARBA00023136"/>
    </source>
</evidence>
<keyword evidence="14 15" id="KW-0472">Membrane</keyword>
<dbReference type="GO" id="GO:0032865">
    <property type="term" value="C:ERMES complex"/>
    <property type="evidence" value="ECO:0007669"/>
    <property type="project" value="EnsemblFungi"/>
</dbReference>
<protein>
    <recommendedName>
        <fullName evidence="15">Mitochondrial Rho GTPase</fullName>
        <ecNumber evidence="15">3.6.5.-</ecNumber>
    </recommendedName>
</protein>
<dbReference type="STRING" id="1263082.A0A068S5M8"/>
<reference evidence="18" key="1">
    <citation type="submission" date="2013-08" db="EMBL/GenBank/DDBJ databases">
        <title>Gene expansion shapes genome architecture in the human pathogen Lichtheimia corymbifera: an evolutionary genomics analysis in the ancient terrestrial Mucorales (Mucoromycotina).</title>
        <authorList>
            <person name="Schwartze V.U."/>
            <person name="Winter S."/>
            <person name="Shelest E."/>
            <person name="Marcet-Houben M."/>
            <person name="Horn F."/>
            <person name="Wehner S."/>
            <person name="Hoffmann K."/>
            <person name="Riege K."/>
            <person name="Sammeth M."/>
            <person name="Nowrousian M."/>
            <person name="Valiante V."/>
            <person name="Linde J."/>
            <person name="Jacobsen I.D."/>
            <person name="Marz M."/>
            <person name="Brakhage A.A."/>
            <person name="Gabaldon T."/>
            <person name="Bocker S."/>
            <person name="Voigt K."/>
        </authorList>
    </citation>
    <scope>NUCLEOTIDE SEQUENCE [LARGE SCALE GENOMIC DNA]</scope>
    <source>
        <strain evidence="18">FSU 9682</strain>
    </source>
</reference>
<keyword evidence="8 15" id="KW-1000">Mitochondrion outer membrane</keyword>
<dbReference type="GO" id="GO:0015886">
    <property type="term" value="P:heme transport"/>
    <property type="evidence" value="ECO:0007669"/>
    <property type="project" value="EnsemblFungi"/>
</dbReference>
<evidence type="ECO:0000256" key="13">
    <source>
        <dbReference type="ARBA" id="ARBA00023134"/>
    </source>
</evidence>
<dbReference type="FunFam" id="3.40.50.300:FF:000553">
    <property type="entry name" value="Mitochondrial Rho GTPase"/>
    <property type="match status" value="1"/>
</dbReference>
<dbReference type="PROSITE" id="PS50222">
    <property type="entry name" value="EF_HAND_2"/>
    <property type="match status" value="1"/>
</dbReference>
<dbReference type="PRINTS" id="PR00449">
    <property type="entry name" value="RASTRNSFRMNG"/>
</dbReference>
<dbReference type="InterPro" id="IPR001806">
    <property type="entry name" value="Small_GTPase"/>
</dbReference>
<keyword evidence="5" id="KW-0479">Metal-binding</keyword>
<keyword evidence="4" id="KW-0812">Transmembrane</keyword>
<evidence type="ECO:0000259" key="17">
    <source>
        <dbReference type="PROSITE" id="PS51423"/>
    </source>
</evidence>
<dbReference type="Gene3D" id="1.10.238.10">
    <property type="entry name" value="EF-hand"/>
    <property type="match status" value="2"/>
</dbReference>
<dbReference type="PANTHER" id="PTHR46819:SF1">
    <property type="entry name" value="EF-HAND CALCIUM-BINDING DOMAIN-CONTAINING PROTEIN 7"/>
    <property type="match status" value="1"/>
</dbReference>
<dbReference type="VEuPathDB" id="FungiDB:LCOR_08496.1"/>
<dbReference type="GO" id="GO:0010821">
    <property type="term" value="P:regulation of mitochondrion organization"/>
    <property type="evidence" value="ECO:0007669"/>
    <property type="project" value="EnsemblFungi"/>
</dbReference>
<dbReference type="SUPFAM" id="SSF52540">
    <property type="entry name" value="P-loop containing nucleoside triphosphate hydrolases"/>
    <property type="match status" value="2"/>
</dbReference>
<dbReference type="Pfam" id="PF00071">
    <property type="entry name" value="Ras"/>
    <property type="match status" value="2"/>
</dbReference>
<dbReference type="Proteomes" id="UP000027586">
    <property type="component" value="Unassembled WGS sequence"/>
</dbReference>
<dbReference type="SMART" id="SM00173">
    <property type="entry name" value="RAS"/>
    <property type="match status" value="1"/>
</dbReference>
<dbReference type="InterPro" id="IPR002048">
    <property type="entry name" value="EF_hand_dom"/>
</dbReference>
<keyword evidence="9 15" id="KW-0378">Hydrolase</keyword>
<dbReference type="FunFam" id="3.40.50.300:FF:001330">
    <property type="entry name" value="Mitochondrial Rho GTPase 1"/>
    <property type="match status" value="1"/>
</dbReference>
<dbReference type="Pfam" id="PF08356">
    <property type="entry name" value="EF_assoc_2"/>
    <property type="match status" value="1"/>
</dbReference>
<keyword evidence="19" id="KW-1185">Reference proteome</keyword>
<evidence type="ECO:0000256" key="8">
    <source>
        <dbReference type="ARBA" id="ARBA00022787"/>
    </source>
</evidence>
<accession>A0A068S5M8</accession>
<comment type="subcellular location">
    <subcellularLocation>
        <location evidence="2 15">Mitochondrion outer membrane</location>
        <topology evidence="2 15">Single-pass type IV membrane protein</topology>
    </subcellularLocation>
</comment>
<dbReference type="InterPro" id="IPR020860">
    <property type="entry name" value="MIRO_dom"/>
</dbReference>
<evidence type="ECO:0000256" key="5">
    <source>
        <dbReference type="ARBA" id="ARBA00022723"/>
    </source>
</evidence>
<dbReference type="InterPro" id="IPR011992">
    <property type="entry name" value="EF-hand-dom_pair"/>
</dbReference>
<dbReference type="PIRSF" id="PIRSF037488">
    <property type="entry name" value="Mt_Rho_GTPase"/>
    <property type="match status" value="1"/>
</dbReference>
<comment type="caution">
    <text evidence="18">The sequence shown here is derived from an EMBL/GenBank/DDBJ whole genome shotgun (WGS) entry which is preliminary data.</text>
</comment>
<dbReference type="GO" id="GO:0007005">
    <property type="term" value="P:mitochondrion organization"/>
    <property type="evidence" value="ECO:0007669"/>
    <property type="project" value="InterPro"/>
</dbReference>
<comment type="function">
    <text evidence="1 15">Mitochondrial GTPase involved in mitochondrial trafficking. Probably involved in control of anterograde transport of mitochondria and their subcellular distribution.</text>
</comment>
<evidence type="ECO:0000313" key="18">
    <source>
        <dbReference type="EMBL" id="CDH57579.1"/>
    </source>
</evidence>
<evidence type="ECO:0000256" key="10">
    <source>
        <dbReference type="ARBA" id="ARBA00022837"/>
    </source>
</evidence>
<evidence type="ECO:0000256" key="4">
    <source>
        <dbReference type="ARBA" id="ARBA00022692"/>
    </source>
</evidence>
<organism evidence="18 19">
    <name type="scientific">Lichtheimia corymbifera JMRC:FSU:9682</name>
    <dbReference type="NCBI Taxonomy" id="1263082"/>
    <lineage>
        <taxon>Eukaryota</taxon>
        <taxon>Fungi</taxon>
        <taxon>Fungi incertae sedis</taxon>
        <taxon>Mucoromycota</taxon>
        <taxon>Mucoromycotina</taxon>
        <taxon>Mucoromycetes</taxon>
        <taxon>Mucorales</taxon>
        <taxon>Lichtheimiaceae</taxon>
        <taxon>Lichtheimia</taxon>
    </lineage>
</organism>
<dbReference type="PROSITE" id="PS51423">
    <property type="entry name" value="MIRO"/>
    <property type="match status" value="2"/>
</dbReference>
<keyword evidence="6" id="KW-0677">Repeat</keyword>
<dbReference type="OrthoDB" id="10020961at2759"/>
<feature type="domain" description="Miro" evidence="17">
    <location>
        <begin position="414"/>
        <end position="577"/>
    </location>
</feature>
<sequence>MRRDVRILLVGDEGVGKSTLITSLIKEVYIPNVQHLVPEVTIPPEVTPENVTMHITDSSARPEHREQLEAEIRKAHVICIVYAIDDPNTFNRLPLYWLPYIRSLGVNVPVVLVGNKIDLRGEDVTNTSLEDEVIPIMNEFKEVETCVECSSKQLLNVSEVFYFAQKAVLHPTAPLYDSREHVLKPQCVEALSRIFKLCDTDKDNVLNDRELNEFQRKCFNAPLQQHELDGVKEVVREHEPAGVNDVGLTEVGFAFLHSLFIQRGRLETTWTVLRKFGYGDDLSLREDFLLPPLEVPQECSVELSPHGYQFFAELFQAFDKDKDGALNRAELEALFSTSPGNPWEHTAFPHTTITTESGSVTLQGWLAQWSMTTLIDYKTTLKYLAYLGFEGDTRTALKVTRPKKMDRKKGKIQRNVFLCYVFGAPGSGKTSLLKAFVNKPFSEKQQPTVEPFNVVNSVEMKGIEKYLVMEEIGSNREDEILSSKQRLDACDLLCFVYDTSDVNSFEYVASLREKYKVDHIPTVFVATKCELDLVTQRYEVQPDVYCRNLGLAVPLSVSVKQHQMADLYHILTGVAMNPTIATPGSLKDKTEEAWLSRRYVTLSLVAGAVILTSLAAYKFLKQHPGALGSGAQNMATVAAKKRDYL</sequence>
<keyword evidence="11" id="KW-1133">Transmembrane helix</keyword>
<dbReference type="EMBL" id="CBTN010000047">
    <property type="protein sequence ID" value="CDH57579.1"/>
    <property type="molecule type" value="Genomic_DNA"/>
</dbReference>
<dbReference type="InterPro" id="IPR013567">
    <property type="entry name" value="EF_hand_assoc_2"/>
</dbReference>
<feature type="domain" description="EF-hand" evidence="16">
    <location>
        <begin position="306"/>
        <end position="341"/>
    </location>
</feature>
<evidence type="ECO:0000313" key="19">
    <source>
        <dbReference type="Proteomes" id="UP000027586"/>
    </source>
</evidence>
<evidence type="ECO:0000256" key="9">
    <source>
        <dbReference type="ARBA" id="ARBA00022801"/>
    </source>
</evidence>